<evidence type="ECO:0008006" key="4">
    <source>
        <dbReference type="Google" id="ProtNLM"/>
    </source>
</evidence>
<feature type="compositionally biased region" description="Basic and acidic residues" evidence="1">
    <location>
        <begin position="35"/>
        <end position="47"/>
    </location>
</feature>
<name>A0A0C2RAV8_9BACL</name>
<keyword evidence="3" id="KW-1185">Reference proteome</keyword>
<evidence type="ECO:0000256" key="1">
    <source>
        <dbReference type="SAM" id="MobiDB-lite"/>
    </source>
</evidence>
<evidence type="ECO:0000313" key="3">
    <source>
        <dbReference type="Proteomes" id="UP000031972"/>
    </source>
</evidence>
<dbReference type="RefSeq" id="WP_198134237.1">
    <property type="nucleotide sequence ID" value="NZ_JXRR01000014.1"/>
</dbReference>
<comment type="caution">
    <text evidence="2">The sequence shown here is derived from an EMBL/GenBank/DDBJ whole genome shotgun (WGS) entry which is preliminary data.</text>
</comment>
<sequence>MGKGSKSKRFTQQGKNAVAQHDQRIPYHSTYAESAKSRSDIGPDAIKDPTLGGF</sequence>
<accession>A0A0C2RAV8</accession>
<dbReference type="EMBL" id="JXRR01000014">
    <property type="protein sequence ID" value="KIL47450.1"/>
    <property type="molecule type" value="Genomic_DNA"/>
</dbReference>
<reference evidence="2 3" key="1">
    <citation type="submission" date="2015-01" db="EMBL/GenBank/DDBJ databases">
        <title>Jeotgalibacillus campisalis genome sequencing.</title>
        <authorList>
            <person name="Goh K.M."/>
            <person name="Chan K.-G."/>
            <person name="Yaakop A.S."/>
            <person name="Ee R."/>
            <person name="Gan H.M."/>
            <person name="Chan C.S."/>
        </authorList>
    </citation>
    <scope>NUCLEOTIDE SEQUENCE [LARGE SCALE GENOMIC DNA]</scope>
    <source>
        <strain evidence="2 3">SF-57</strain>
    </source>
</reference>
<feature type="region of interest" description="Disordered" evidence="1">
    <location>
        <begin position="1"/>
        <end position="54"/>
    </location>
</feature>
<dbReference type="PATRIC" id="fig|220754.4.peg.1638"/>
<gene>
    <name evidence="2" type="ORF">KR50_16170</name>
</gene>
<proteinExistence type="predicted"/>
<protein>
    <recommendedName>
        <fullName evidence="4">Competence protein</fullName>
    </recommendedName>
</protein>
<dbReference type="AlphaFoldDB" id="A0A0C2RAV8"/>
<organism evidence="2 3">
    <name type="scientific">Jeotgalibacillus campisalis</name>
    <dbReference type="NCBI Taxonomy" id="220754"/>
    <lineage>
        <taxon>Bacteria</taxon>
        <taxon>Bacillati</taxon>
        <taxon>Bacillota</taxon>
        <taxon>Bacilli</taxon>
        <taxon>Bacillales</taxon>
        <taxon>Caryophanaceae</taxon>
        <taxon>Jeotgalibacillus</taxon>
    </lineage>
</organism>
<dbReference type="Proteomes" id="UP000031972">
    <property type="component" value="Unassembled WGS sequence"/>
</dbReference>
<evidence type="ECO:0000313" key="2">
    <source>
        <dbReference type="EMBL" id="KIL47450.1"/>
    </source>
</evidence>